<comment type="similarity">
    <text evidence="7">Belongs to the MAL family.</text>
</comment>
<proteinExistence type="inferred from homology"/>
<keyword evidence="4 11" id="KW-0812">Transmembrane</keyword>
<dbReference type="FunCoup" id="A0A672I7P1">
    <property type="interactions" value="610"/>
</dbReference>
<dbReference type="InterPro" id="IPR050578">
    <property type="entry name" value="MARVEL-CKLF_proteins"/>
</dbReference>
<accession>A0A672I7P1</accession>
<reference evidence="14" key="3">
    <citation type="submission" date="2025-09" db="UniProtKB">
        <authorList>
            <consortium name="Ensembl"/>
        </authorList>
    </citation>
    <scope>IDENTIFICATION</scope>
</reference>
<dbReference type="Ensembl" id="ENSSFAT00005038583.1">
    <property type="protein sequence ID" value="ENSSFAP00005037192.1"/>
    <property type="gene ID" value="ENSSFAG00005018724.1"/>
</dbReference>
<dbReference type="PROSITE" id="PS51225">
    <property type="entry name" value="MARVEL"/>
    <property type="match status" value="1"/>
</dbReference>
<name>A0A672I7P1_SALFA</name>
<reference evidence="14" key="2">
    <citation type="submission" date="2025-08" db="UniProtKB">
        <authorList>
            <consortium name="Ensembl"/>
        </authorList>
    </citation>
    <scope>IDENTIFICATION</scope>
</reference>
<keyword evidence="3" id="KW-1003">Cell membrane</keyword>
<dbReference type="InterPro" id="IPR008253">
    <property type="entry name" value="Marvel"/>
</dbReference>
<feature type="transmembrane region" description="Helical" evidence="12">
    <location>
        <begin position="44"/>
        <end position="67"/>
    </location>
</feature>
<evidence type="ECO:0000256" key="4">
    <source>
        <dbReference type="ARBA" id="ARBA00022692"/>
    </source>
</evidence>
<dbReference type="PANTHER" id="PTHR22776:SF9">
    <property type="entry name" value="PLASMOLIPIN"/>
    <property type="match status" value="1"/>
</dbReference>
<dbReference type="GO" id="GO:0019911">
    <property type="term" value="F:structural constituent of myelin sheath"/>
    <property type="evidence" value="ECO:0007669"/>
    <property type="project" value="TreeGrafter"/>
</dbReference>
<feature type="transmembrane region" description="Helical" evidence="12">
    <location>
        <begin position="146"/>
        <end position="167"/>
    </location>
</feature>
<dbReference type="InterPro" id="IPR013295">
    <property type="entry name" value="MAL"/>
</dbReference>
<evidence type="ECO:0000256" key="1">
    <source>
        <dbReference type="ARBA" id="ARBA00004424"/>
    </source>
</evidence>
<feature type="transmembrane region" description="Helical" evidence="12">
    <location>
        <begin position="73"/>
        <end position="96"/>
    </location>
</feature>
<evidence type="ECO:0000256" key="9">
    <source>
        <dbReference type="ARBA" id="ARBA00050024"/>
    </source>
</evidence>
<protein>
    <recommendedName>
        <fullName evidence="9">Plasmolipin</fullName>
    </recommendedName>
    <alternativeName>
        <fullName evidence="10">Plasma membrane proteolipid</fullName>
    </alternativeName>
</protein>
<keyword evidence="5 12" id="KW-1133">Transmembrane helix</keyword>
<dbReference type="InParanoid" id="A0A672I7P1"/>
<dbReference type="PRINTS" id="PR01884">
    <property type="entry name" value="MALPROTEIN"/>
</dbReference>
<dbReference type="GO" id="GO:0043209">
    <property type="term" value="C:myelin sheath"/>
    <property type="evidence" value="ECO:0007669"/>
    <property type="project" value="UniProtKB-SubCell"/>
</dbReference>
<evidence type="ECO:0000256" key="12">
    <source>
        <dbReference type="SAM" id="Phobius"/>
    </source>
</evidence>
<evidence type="ECO:0000256" key="2">
    <source>
        <dbReference type="ARBA" id="ARBA00011815"/>
    </source>
</evidence>
<organism evidence="14 15">
    <name type="scientific">Salarias fasciatus</name>
    <name type="common">Jewelled blenny</name>
    <name type="synonym">Blennius fasciatus</name>
    <dbReference type="NCBI Taxonomy" id="181472"/>
    <lineage>
        <taxon>Eukaryota</taxon>
        <taxon>Metazoa</taxon>
        <taxon>Chordata</taxon>
        <taxon>Craniata</taxon>
        <taxon>Vertebrata</taxon>
        <taxon>Euteleostomi</taxon>
        <taxon>Actinopterygii</taxon>
        <taxon>Neopterygii</taxon>
        <taxon>Teleostei</taxon>
        <taxon>Neoteleostei</taxon>
        <taxon>Acanthomorphata</taxon>
        <taxon>Ovalentaria</taxon>
        <taxon>Blenniimorphae</taxon>
        <taxon>Blenniiformes</taxon>
        <taxon>Blennioidei</taxon>
        <taxon>Blenniidae</taxon>
        <taxon>Salariinae</taxon>
        <taxon>Salarias</taxon>
    </lineage>
</organism>
<evidence type="ECO:0000256" key="6">
    <source>
        <dbReference type="ARBA" id="ARBA00023136"/>
    </source>
</evidence>
<evidence type="ECO:0000313" key="14">
    <source>
        <dbReference type="Ensembl" id="ENSSFAP00005037192.1"/>
    </source>
</evidence>
<feature type="domain" description="MARVEL" evidence="13">
    <location>
        <begin position="37"/>
        <end position="170"/>
    </location>
</feature>
<dbReference type="RefSeq" id="XP_029952814.1">
    <property type="nucleotide sequence ID" value="XM_030096954.1"/>
</dbReference>
<evidence type="ECO:0000256" key="3">
    <source>
        <dbReference type="ARBA" id="ARBA00022475"/>
    </source>
</evidence>
<keyword evidence="15" id="KW-1185">Reference proteome</keyword>
<evidence type="ECO:0000256" key="5">
    <source>
        <dbReference type="ARBA" id="ARBA00022989"/>
    </source>
</evidence>
<evidence type="ECO:0000313" key="15">
    <source>
        <dbReference type="Proteomes" id="UP000472267"/>
    </source>
</evidence>
<comment type="subunit">
    <text evidence="2">Forms oligomers.</text>
</comment>
<dbReference type="GeneID" id="115392360"/>
<comment type="subcellular location">
    <subcellularLocation>
        <location evidence="1">Apical cell membrane</location>
        <topology evidence="1">Multi-pass membrane protein</topology>
    </subcellularLocation>
    <subcellularLocation>
        <location evidence="8">Myelin membrane</location>
        <topology evidence="8">Multi-pass membrane protein</topology>
    </subcellularLocation>
</comment>
<dbReference type="GO" id="GO:0042552">
    <property type="term" value="P:myelination"/>
    <property type="evidence" value="ECO:0007669"/>
    <property type="project" value="TreeGrafter"/>
</dbReference>
<dbReference type="GO" id="GO:0016324">
    <property type="term" value="C:apical plasma membrane"/>
    <property type="evidence" value="ECO:0007669"/>
    <property type="project" value="UniProtKB-SubCell"/>
</dbReference>
<dbReference type="OMA" id="MYATAFI"/>
<reference evidence="14" key="1">
    <citation type="submission" date="2019-06" db="EMBL/GenBank/DDBJ databases">
        <authorList>
            <consortium name="Wellcome Sanger Institute Data Sharing"/>
        </authorList>
    </citation>
    <scope>NUCLEOTIDE SEQUENCE [LARGE SCALE GENOMIC DNA]</scope>
</reference>
<gene>
    <name evidence="14" type="primary">pllp</name>
</gene>
<dbReference type="Proteomes" id="UP000472267">
    <property type="component" value="Chromosome 7"/>
</dbReference>
<dbReference type="Pfam" id="PF01284">
    <property type="entry name" value="MARVEL"/>
    <property type="match status" value="1"/>
</dbReference>
<feature type="transmembrane region" description="Helical" evidence="12">
    <location>
        <begin position="103"/>
        <end position="126"/>
    </location>
</feature>
<sequence length="184" mass="19820">MGDFPASVNTHTGGHYDNTQPRHGGLAAGAAMVDVSFVRSIPAILMMAEVLLGLIHWSVIVSSPVIVTEPYGWVLFVAITLWVLTIVLFFLIFFGVHRQIAAVPWTLVVMVYNAVATVLYLTAFAVNAAYVDVLFIFGAAYDHMAAASFFGFLTWVAYGGSAVLAFFDWKADSGRNAAPGNVPT</sequence>
<keyword evidence="6 11" id="KW-0472">Membrane</keyword>
<dbReference type="CTD" id="51090"/>
<dbReference type="PANTHER" id="PTHR22776">
    <property type="entry name" value="MARVEL-CONTAINING POTENTIAL LIPID RAFT-ASSOCIATED PROTEIN"/>
    <property type="match status" value="1"/>
</dbReference>
<evidence type="ECO:0000256" key="11">
    <source>
        <dbReference type="PROSITE-ProRule" id="PRU00581"/>
    </source>
</evidence>
<dbReference type="AlphaFoldDB" id="A0A672I7P1"/>
<evidence type="ECO:0000259" key="13">
    <source>
        <dbReference type="PROSITE" id="PS51225"/>
    </source>
</evidence>
<evidence type="ECO:0000256" key="10">
    <source>
        <dbReference type="ARBA" id="ARBA00050050"/>
    </source>
</evidence>
<evidence type="ECO:0000256" key="8">
    <source>
        <dbReference type="ARBA" id="ARBA00049979"/>
    </source>
</evidence>
<dbReference type="OrthoDB" id="6258237at2759"/>
<evidence type="ECO:0000256" key="7">
    <source>
        <dbReference type="ARBA" id="ARBA00034721"/>
    </source>
</evidence>